<dbReference type="PANTHER" id="PTHR11766">
    <property type="entry name" value="TYROSYL-TRNA SYNTHETASE"/>
    <property type="match status" value="1"/>
</dbReference>
<evidence type="ECO:0000256" key="4">
    <source>
        <dbReference type="ARBA" id="ARBA00022840"/>
    </source>
</evidence>
<evidence type="ECO:0000256" key="9">
    <source>
        <dbReference type="NCBIfam" id="TIGR00234"/>
    </source>
</evidence>
<evidence type="ECO:0000313" key="13">
    <source>
        <dbReference type="EMBL" id="PJE59918.1"/>
    </source>
</evidence>
<dbReference type="CDD" id="cd00165">
    <property type="entry name" value="S4"/>
    <property type="match status" value="1"/>
</dbReference>
<evidence type="ECO:0000313" key="14">
    <source>
        <dbReference type="Proteomes" id="UP000231086"/>
    </source>
</evidence>
<dbReference type="EMBL" id="PFEA01000021">
    <property type="protein sequence ID" value="PJE59918.1"/>
    <property type="molecule type" value="Genomic_DNA"/>
</dbReference>
<dbReference type="InterPro" id="IPR014729">
    <property type="entry name" value="Rossmann-like_a/b/a_fold"/>
</dbReference>
<evidence type="ECO:0000256" key="3">
    <source>
        <dbReference type="ARBA" id="ARBA00022741"/>
    </source>
</evidence>
<dbReference type="Gene3D" id="1.10.240.10">
    <property type="entry name" value="Tyrosyl-Transfer RNA Synthetase"/>
    <property type="match status" value="1"/>
</dbReference>
<dbReference type="InterPro" id="IPR002307">
    <property type="entry name" value="Tyr-tRNA-ligase"/>
</dbReference>
<name>A0A2M8KJ41_9BACT</name>
<dbReference type="PROSITE" id="PS50889">
    <property type="entry name" value="S4"/>
    <property type="match status" value="1"/>
</dbReference>
<dbReference type="GO" id="GO:0005829">
    <property type="term" value="C:cytosol"/>
    <property type="evidence" value="ECO:0007669"/>
    <property type="project" value="TreeGrafter"/>
</dbReference>
<proteinExistence type="inferred from homology"/>
<dbReference type="InterPro" id="IPR002942">
    <property type="entry name" value="S4_RNA-bd"/>
</dbReference>
<keyword evidence="2 11" id="KW-0436">Ligase</keyword>
<dbReference type="Pfam" id="PF22421">
    <property type="entry name" value="SYY_C-terminal"/>
    <property type="match status" value="1"/>
</dbReference>
<dbReference type="InterPro" id="IPR002305">
    <property type="entry name" value="aa-tRNA-synth_Ic"/>
</dbReference>
<dbReference type="SMART" id="SM00363">
    <property type="entry name" value="S4"/>
    <property type="match status" value="1"/>
</dbReference>
<evidence type="ECO:0000256" key="8">
    <source>
        <dbReference type="ARBA" id="ARBA00048248"/>
    </source>
</evidence>
<dbReference type="SUPFAM" id="SSF52374">
    <property type="entry name" value="Nucleotidylyl transferase"/>
    <property type="match status" value="1"/>
</dbReference>
<dbReference type="Proteomes" id="UP000231086">
    <property type="component" value="Unassembled WGS sequence"/>
</dbReference>
<keyword evidence="6 11" id="KW-0648">Protein biosynthesis</keyword>
<dbReference type="CDD" id="cd00805">
    <property type="entry name" value="TyrRS_core"/>
    <property type="match status" value="1"/>
</dbReference>
<accession>A0A2M8KJ41</accession>
<dbReference type="Gene3D" id="3.10.290.10">
    <property type="entry name" value="RNA-binding S4 domain"/>
    <property type="match status" value="1"/>
</dbReference>
<dbReference type="PRINTS" id="PR01040">
    <property type="entry name" value="TRNASYNTHTYR"/>
</dbReference>
<sequence length="396" mass="45434">MSKVIVDEKKIEEILTRGVEDVIDREHLKKRLLAGEKLRVKLGIDPTGPRLHLGRAIALWKLRDLQDLGHQIVLIIGDFTGQLGDASDKDSQRPMKEKEELEKNAREYKKQLNLILDVDKAEVCHNSEWLGKLNFGDVVSLAALFTVRQMLNRRNFRERDEKKQEIGLHEFLYPLMQGYDSVAIEADVETGGSDQLFNLKAGREIQRHFGQAPQDIMTYEMLYGLDGRKMSTSWGNVITLLDDPQDKFGKIMSMKDQQIIDYFRLATRLPLSEIKEIEKALSADNMNPRDAKMRLAFELVKLYHGADEAQKAETEFKKVFQQGQKPSEMERVKIRAISLDSLVQIKAAKSKGEARRLMEQGAVKINDQKKTDWQKGVEVKRGDVIQVGPRKFFEVK</sequence>
<dbReference type="GO" id="GO:0005524">
    <property type="term" value="F:ATP binding"/>
    <property type="evidence" value="ECO:0007669"/>
    <property type="project" value="UniProtKB-KW"/>
</dbReference>
<dbReference type="EC" id="6.1.1.1" evidence="1 9"/>
<keyword evidence="4 11" id="KW-0067">ATP-binding</keyword>
<organism evidence="13 14">
    <name type="scientific">Candidatus Portnoybacteria bacterium CG10_big_fil_rev_8_21_14_0_10_44_7</name>
    <dbReference type="NCBI Taxonomy" id="1974816"/>
    <lineage>
        <taxon>Bacteria</taxon>
        <taxon>Candidatus Portnoyibacteriota</taxon>
    </lineage>
</organism>
<dbReference type="InterPro" id="IPR036986">
    <property type="entry name" value="S4_RNA-bd_sf"/>
</dbReference>
<feature type="domain" description="RNA-binding S4" evidence="12">
    <location>
        <begin position="337"/>
        <end position="396"/>
    </location>
</feature>
<keyword evidence="3 11" id="KW-0547">Nucleotide-binding</keyword>
<dbReference type="GO" id="GO:0006437">
    <property type="term" value="P:tyrosyl-tRNA aminoacylation"/>
    <property type="evidence" value="ECO:0007669"/>
    <property type="project" value="UniProtKB-UniRule"/>
</dbReference>
<dbReference type="GO" id="GO:0003723">
    <property type="term" value="F:RNA binding"/>
    <property type="evidence" value="ECO:0007669"/>
    <property type="project" value="UniProtKB-KW"/>
</dbReference>
<dbReference type="InterPro" id="IPR054608">
    <property type="entry name" value="SYY-like_C"/>
</dbReference>
<dbReference type="NCBIfam" id="TIGR00234">
    <property type="entry name" value="tyrS"/>
    <property type="match status" value="1"/>
</dbReference>
<evidence type="ECO:0000256" key="2">
    <source>
        <dbReference type="ARBA" id="ARBA00022598"/>
    </source>
</evidence>
<comment type="caution">
    <text evidence="13">The sequence shown here is derived from an EMBL/GenBank/DDBJ whole genome shotgun (WGS) entry which is preliminary data.</text>
</comment>
<dbReference type="InterPro" id="IPR024088">
    <property type="entry name" value="Tyr-tRNA-ligase_bac-type"/>
</dbReference>
<evidence type="ECO:0000256" key="11">
    <source>
        <dbReference type="RuleBase" id="RU363036"/>
    </source>
</evidence>
<evidence type="ECO:0000256" key="6">
    <source>
        <dbReference type="ARBA" id="ARBA00022917"/>
    </source>
</evidence>
<dbReference type="Gene3D" id="3.40.50.620">
    <property type="entry name" value="HUPs"/>
    <property type="match status" value="1"/>
</dbReference>
<dbReference type="PANTHER" id="PTHR11766:SF1">
    <property type="entry name" value="TYROSINE--TRNA LIGASE"/>
    <property type="match status" value="1"/>
</dbReference>
<comment type="similarity">
    <text evidence="11">Belongs to the class-I aminoacyl-tRNA synthetase family.</text>
</comment>
<keyword evidence="7 11" id="KW-0030">Aminoacyl-tRNA synthetase</keyword>
<dbReference type="GO" id="GO:0004831">
    <property type="term" value="F:tyrosine-tRNA ligase activity"/>
    <property type="evidence" value="ECO:0007669"/>
    <property type="project" value="UniProtKB-UniRule"/>
</dbReference>
<protein>
    <recommendedName>
        <fullName evidence="1 9">Tyrosine--tRNA ligase</fullName>
        <ecNumber evidence="1 9">6.1.1.1</ecNumber>
    </recommendedName>
</protein>
<comment type="catalytic activity">
    <reaction evidence="8">
        <text>tRNA(Tyr) + L-tyrosine + ATP = L-tyrosyl-tRNA(Tyr) + AMP + diphosphate + H(+)</text>
        <dbReference type="Rhea" id="RHEA:10220"/>
        <dbReference type="Rhea" id="RHEA-COMP:9706"/>
        <dbReference type="Rhea" id="RHEA-COMP:9707"/>
        <dbReference type="ChEBI" id="CHEBI:15378"/>
        <dbReference type="ChEBI" id="CHEBI:30616"/>
        <dbReference type="ChEBI" id="CHEBI:33019"/>
        <dbReference type="ChEBI" id="CHEBI:58315"/>
        <dbReference type="ChEBI" id="CHEBI:78442"/>
        <dbReference type="ChEBI" id="CHEBI:78536"/>
        <dbReference type="ChEBI" id="CHEBI:456215"/>
        <dbReference type="EC" id="6.1.1.1"/>
    </reaction>
</comment>
<evidence type="ECO:0000256" key="5">
    <source>
        <dbReference type="ARBA" id="ARBA00022884"/>
    </source>
</evidence>
<dbReference type="Pfam" id="PF00579">
    <property type="entry name" value="tRNA-synt_1b"/>
    <property type="match status" value="1"/>
</dbReference>
<dbReference type="AlphaFoldDB" id="A0A2M8KJ41"/>
<evidence type="ECO:0000259" key="12">
    <source>
        <dbReference type="SMART" id="SM00363"/>
    </source>
</evidence>
<evidence type="ECO:0000256" key="10">
    <source>
        <dbReference type="PROSITE-ProRule" id="PRU00182"/>
    </source>
</evidence>
<evidence type="ECO:0000256" key="7">
    <source>
        <dbReference type="ARBA" id="ARBA00023146"/>
    </source>
</evidence>
<keyword evidence="5 10" id="KW-0694">RNA-binding</keyword>
<evidence type="ECO:0000256" key="1">
    <source>
        <dbReference type="ARBA" id="ARBA00013160"/>
    </source>
</evidence>
<gene>
    <name evidence="13" type="ORF">COU85_01125</name>
</gene>
<reference evidence="14" key="1">
    <citation type="submission" date="2017-09" db="EMBL/GenBank/DDBJ databases">
        <title>Depth-based differentiation of microbial function through sediment-hosted aquifers and enrichment of novel symbionts in the deep terrestrial subsurface.</title>
        <authorList>
            <person name="Probst A.J."/>
            <person name="Ladd B."/>
            <person name="Jarett J.K."/>
            <person name="Geller-Mcgrath D.E."/>
            <person name="Sieber C.M.K."/>
            <person name="Emerson J.B."/>
            <person name="Anantharaman K."/>
            <person name="Thomas B.C."/>
            <person name="Malmstrom R."/>
            <person name="Stieglmeier M."/>
            <person name="Klingl A."/>
            <person name="Woyke T."/>
            <person name="Ryan C.M."/>
            <person name="Banfield J.F."/>
        </authorList>
    </citation>
    <scope>NUCLEOTIDE SEQUENCE [LARGE SCALE GENOMIC DNA]</scope>
</reference>
<dbReference type="SUPFAM" id="SSF55174">
    <property type="entry name" value="Alpha-L RNA-binding motif"/>
    <property type="match status" value="1"/>
</dbReference>